<reference evidence="11" key="1">
    <citation type="submission" date="2019-09" db="EMBL/GenBank/DDBJ databases">
        <title>Draft genome information of white flower Hibiscus syriacus.</title>
        <authorList>
            <person name="Kim Y.-M."/>
        </authorList>
    </citation>
    <scope>NUCLEOTIDE SEQUENCE [LARGE SCALE GENOMIC DNA]</scope>
    <source>
        <strain evidence="11">YM2019G1</strain>
    </source>
</reference>
<keyword evidence="7" id="KW-0862">Zinc</keyword>
<dbReference type="InterPro" id="IPR045191">
    <property type="entry name" value="MBR1/2-like"/>
</dbReference>
<name>A0A6A3A841_HIBSY</name>
<evidence type="ECO:0000256" key="6">
    <source>
        <dbReference type="ARBA" id="ARBA00022786"/>
    </source>
</evidence>
<proteinExistence type="predicted"/>
<dbReference type="PANTHER" id="PTHR22937:SF136">
    <property type="entry name" value="RING-TYPE E3 UBIQUITIN TRANSFERASE"/>
    <property type="match status" value="1"/>
</dbReference>
<dbReference type="GO" id="GO:0008270">
    <property type="term" value="F:zinc ion binding"/>
    <property type="evidence" value="ECO:0007669"/>
    <property type="project" value="UniProtKB-KW"/>
</dbReference>
<keyword evidence="3" id="KW-0808">Transferase</keyword>
<evidence type="ECO:0000256" key="9">
    <source>
        <dbReference type="SAM" id="MobiDB-lite"/>
    </source>
</evidence>
<evidence type="ECO:0000313" key="12">
    <source>
        <dbReference type="Proteomes" id="UP000436088"/>
    </source>
</evidence>
<feature type="compositionally biased region" description="Low complexity" evidence="9">
    <location>
        <begin position="248"/>
        <end position="257"/>
    </location>
</feature>
<evidence type="ECO:0000256" key="2">
    <source>
        <dbReference type="ARBA" id="ARBA00012483"/>
    </source>
</evidence>
<evidence type="ECO:0000256" key="8">
    <source>
        <dbReference type="PROSITE-ProRule" id="PRU00175"/>
    </source>
</evidence>
<dbReference type="EC" id="2.3.2.27" evidence="2"/>
<evidence type="ECO:0000256" key="4">
    <source>
        <dbReference type="ARBA" id="ARBA00022723"/>
    </source>
</evidence>
<evidence type="ECO:0000256" key="1">
    <source>
        <dbReference type="ARBA" id="ARBA00000900"/>
    </source>
</evidence>
<feature type="region of interest" description="Disordered" evidence="9">
    <location>
        <begin position="296"/>
        <end position="315"/>
    </location>
</feature>
<gene>
    <name evidence="11" type="ORF">F3Y22_tig00110557pilonHSYRG00156</name>
</gene>
<dbReference type="InterPro" id="IPR013083">
    <property type="entry name" value="Znf_RING/FYVE/PHD"/>
</dbReference>
<feature type="compositionally biased region" description="Polar residues" evidence="9">
    <location>
        <begin position="306"/>
        <end position="315"/>
    </location>
</feature>
<dbReference type="SUPFAM" id="SSF57850">
    <property type="entry name" value="RING/U-box"/>
    <property type="match status" value="1"/>
</dbReference>
<evidence type="ECO:0000256" key="7">
    <source>
        <dbReference type="ARBA" id="ARBA00022833"/>
    </source>
</evidence>
<dbReference type="SMART" id="SM00184">
    <property type="entry name" value="RING"/>
    <property type="match status" value="1"/>
</dbReference>
<dbReference type="InterPro" id="IPR001841">
    <property type="entry name" value="Znf_RING"/>
</dbReference>
<evidence type="ECO:0000313" key="11">
    <source>
        <dbReference type="EMBL" id="KAE8700288.1"/>
    </source>
</evidence>
<evidence type="ECO:0000256" key="5">
    <source>
        <dbReference type="ARBA" id="ARBA00022771"/>
    </source>
</evidence>
<accession>A0A6A3A841</accession>
<keyword evidence="12" id="KW-1185">Reference proteome</keyword>
<dbReference type="AlphaFoldDB" id="A0A6A3A841"/>
<keyword evidence="5 8" id="KW-0863">Zinc-finger</keyword>
<organism evidence="11 12">
    <name type="scientific">Hibiscus syriacus</name>
    <name type="common">Rose of Sharon</name>
    <dbReference type="NCBI Taxonomy" id="106335"/>
    <lineage>
        <taxon>Eukaryota</taxon>
        <taxon>Viridiplantae</taxon>
        <taxon>Streptophyta</taxon>
        <taxon>Embryophyta</taxon>
        <taxon>Tracheophyta</taxon>
        <taxon>Spermatophyta</taxon>
        <taxon>Magnoliopsida</taxon>
        <taxon>eudicotyledons</taxon>
        <taxon>Gunneridae</taxon>
        <taxon>Pentapetalae</taxon>
        <taxon>rosids</taxon>
        <taxon>malvids</taxon>
        <taxon>Malvales</taxon>
        <taxon>Malvaceae</taxon>
        <taxon>Malvoideae</taxon>
        <taxon>Hibiscus</taxon>
    </lineage>
</organism>
<protein>
    <recommendedName>
        <fullName evidence="2">RING-type E3 ubiquitin transferase</fullName>
        <ecNumber evidence="2">2.3.2.27</ecNumber>
    </recommendedName>
</protein>
<dbReference type="FunFam" id="3.30.40.10:FF:000504">
    <property type="entry name" value="E3 ubiquitin-protein ligase arkadia"/>
    <property type="match status" value="1"/>
</dbReference>
<dbReference type="Pfam" id="PF13639">
    <property type="entry name" value="zf-RING_2"/>
    <property type="match status" value="1"/>
</dbReference>
<dbReference type="OrthoDB" id="8062037at2759"/>
<dbReference type="PANTHER" id="PTHR22937">
    <property type="entry name" value="E3 UBIQUITIN-PROTEIN LIGASE RNF165"/>
    <property type="match status" value="1"/>
</dbReference>
<dbReference type="EMBL" id="VEPZ02001029">
    <property type="protein sequence ID" value="KAE8700288.1"/>
    <property type="molecule type" value="Genomic_DNA"/>
</dbReference>
<feature type="region of interest" description="Disordered" evidence="9">
    <location>
        <begin position="217"/>
        <end position="257"/>
    </location>
</feature>
<dbReference type="GO" id="GO:0061630">
    <property type="term" value="F:ubiquitin protein ligase activity"/>
    <property type="evidence" value="ECO:0007669"/>
    <property type="project" value="UniProtKB-EC"/>
</dbReference>
<dbReference type="PROSITE" id="PS50089">
    <property type="entry name" value="ZF_RING_2"/>
    <property type="match status" value="1"/>
</dbReference>
<dbReference type="Proteomes" id="UP000436088">
    <property type="component" value="Unassembled WGS sequence"/>
</dbReference>
<comment type="caution">
    <text evidence="11">The sequence shown here is derived from an EMBL/GenBank/DDBJ whole genome shotgun (WGS) entry which is preliminary data.</text>
</comment>
<keyword evidence="6" id="KW-0833">Ubl conjugation pathway</keyword>
<sequence length="541" mass="59234">MDGYTGKRAISGLVPGRRSRLVLKDQVNIKEQNARFCSRIGCSRRMNTVKGTPNFCSEKAKSPNPSCCTSSSEKEIIGSSSGVYPAVGNTRKSSTNLIRKLPSQLEIDSSETSSVEEETEVLEIVSPPGIIQRGLQPQAEAVDVEEVTVMEVGSYSLASNTRQGRSFTQSSGLDNQDTQASPSFTLASRSAFRATQRNTSKYGLRNPRCNSISVVSSGCSSSDSSLSKGKNTVKRNNCEGEGSSSTWGKKLSGSSLEGLNNSSSLGVSISDSRQARNWSSNRDCSITSSVRTQRLNSSYARGRLPNQANGNSLTSNGSPLVIPQASESDIHFDLNAPVSTETASTYASSYNRPGSVGESLRSVMPSIPSEVGLYRSSVNWARFQRFNMDDIAEVLSALERSEQVAQLTYEQLLVLETGLLLDGLNFYDRHRDMRLDIDNMSYEELLALEERMGTVSTALPEEAMSKCLKKGIFEATSWEDAVVCFKGEKDDIKCSICQEEYVIGDEVGRLHCEHRYHIACIQQWLRMKNWCPICKASAEAT</sequence>
<feature type="compositionally biased region" description="Low complexity" evidence="9">
    <location>
        <begin position="217"/>
        <end position="227"/>
    </location>
</feature>
<comment type="catalytic activity">
    <reaction evidence="1">
        <text>S-ubiquitinyl-[E2 ubiquitin-conjugating enzyme]-L-cysteine + [acceptor protein]-L-lysine = [E2 ubiquitin-conjugating enzyme]-L-cysteine + N(6)-ubiquitinyl-[acceptor protein]-L-lysine.</text>
        <dbReference type="EC" id="2.3.2.27"/>
    </reaction>
</comment>
<keyword evidence="4" id="KW-0479">Metal-binding</keyword>
<evidence type="ECO:0000259" key="10">
    <source>
        <dbReference type="PROSITE" id="PS50089"/>
    </source>
</evidence>
<feature type="domain" description="RING-type" evidence="10">
    <location>
        <begin position="494"/>
        <end position="535"/>
    </location>
</feature>
<dbReference type="Gene3D" id="3.30.40.10">
    <property type="entry name" value="Zinc/RING finger domain, C3HC4 (zinc finger)"/>
    <property type="match status" value="1"/>
</dbReference>
<feature type="region of interest" description="Disordered" evidence="9">
    <location>
        <begin position="160"/>
        <end position="190"/>
    </location>
</feature>
<evidence type="ECO:0000256" key="3">
    <source>
        <dbReference type="ARBA" id="ARBA00022679"/>
    </source>
</evidence>